<dbReference type="Pfam" id="PF17284">
    <property type="entry name" value="Spermine_synt_N"/>
    <property type="match status" value="1"/>
</dbReference>
<evidence type="ECO:0000256" key="2">
    <source>
        <dbReference type="ARBA" id="ARBA00022679"/>
    </source>
</evidence>
<dbReference type="Gene3D" id="2.30.140.10">
    <property type="entry name" value="Spermidine synthase, tetramerisation domain"/>
    <property type="match status" value="1"/>
</dbReference>
<dbReference type="OrthoDB" id="38125at2759"/>
<dbReference type="NCBIfam" id="TIGR00417">
    <property type="entry name" value="speE"/>
    <property type="match status" value="1"/>
</dbReference>
<reference evidence="6" key="1">
    <citation type="submission" date="2022-12" db="EMBL/GenBank/DDBJ databases">
        <title>Genome assemblies of Blomia tropicalis.</title>
        <authorList>
            <person name="Cui Y."/>
        </authorList>
    </citation>
    <scope>NUCLEOTIDE SEQUENCE</scope>
    <source>
        <tissue evidence="6">Adult mites</tissue>
    </source>
</reference>
<evidence type="ECO:0000256" key="4">
    <source>
        <dbReference type="RuleBase" id="RU003836"/>
    </source>
</evidence>
<protein>
    <recommendedName>
        <fullName evidence="5">PABS domain-containing protein</fullName>
    </recommendedName>
</protein>
<evidence type="ECO:0000256" key="1">
    <source>
        <dbReference type="ARBA" id="ARBA00007867"/>
    </source>
</evidence>
<dbReference type="InterPro" id="IPR029063">
    <property type="entry name" value="SAM-dependent_MTases_sf"/>
</dbReference>
<keyword evidence="7" id="KW-1185">Reference proteome</keyword>
<dbReference type="NCBIfam" id="NF037959">
    <property type="entry name" value="MFS_SpdSyn"/>
    <property type="match status" value="1"/>
</dbReference>
<dbReference type="AlphaFoldDB" id="A0A9Q0M5K4"/>
<gene>
    <name evidence="6" type="ORF">RDWZM_005206</name>
</gene>
<dbReference type="PROSITE" id="PS51006">
    <property type="entry name" value="PABS_2"/>
    <property type="match status" value="1"/>
</dbReference>
<dbReference type="NCBIfam" id="NF002010">
    <property type="entry name" value="PRK00811.1"/>
    <property type="match status" value="1"/>
</dbReference>
<organism evidence="6 7">
    <name type="scientific">Blomia tropicalis</name>
    <name type="common">Mite</name>
    <dbReference type="NCBI Taxonomy" id="40697"/>
    <lineage>
        <taxon>Eukaryota</taxon>
        <taxon>Metazoa</taxon>
        <taxon>Ecdysozoa</taxon>
        <taxon>Arthropoda</taxon>
        <taxon>Chelicerata</taxon>
        <taxon>Arachnida</taxon>
        <taxon>Acari</taxon>
        <taxon>Acariformes</taxon>
        <taxon>Sarcoptiformes</taxon>
        <taxon>Astigmata</taxon>
        <taxon>Glycyphagoidea</taxon>
        <taxon>Echimyopodidae</taxon>
        <taxon>Blomia</taxon>
    </lineage>
</organism>
<comment type="similarity">
    <text evidence="1 4">Belongs to the spermidine/spermine synthase family.</text>
</comment>
<evidence type="ECO:0000313" key="7">
    <source>
        <dbReference type="Proteomes" id="UP001142055"/>
    </source>
</evidence>
<evidence type="ECO:0000259" key="5">
    <source>
        <dbReference type="PROSITE" id="PS51006"/>
    </source>
</evidence>
<dbReference type="GO" id="GO:0004766">
    <property type="term" value="F:spermidine synthase activity"/>
    <property type="evidence" value="ECO:0007669"/>
    <property type="project" value="TreeGrafter"/>
</dbReference>
<name>A0A9Q0M5K4_BLOTA</name>
<keyword evidence="3" id="KW-0620">Polyamine biosynthesis</keyword>
<dbReference type="EMBL" id="JAPWDV010000002">
    <property type="protein sequence ID" value="KAJ6219394.1"/>
    <property type="molecule type" value="Genomic_DNA"/>
</dbReference>
<dbReference type="Pfam" id="PF01564">
    <property type="entry name" value="Spermine_synth"/>
    <property type="match status" value="1"/>
</dbReference>
<dbReference type="SUPFAM" id="SSF53335">
    <property type="entry name" value="S-adenosyl-L-methionine-dependent methyltransferases"/>
    <property type="match status" value="1"/>
</dbReference>
<dbReference type="OMA" id="FLYHEMM"/>
<dbReference type="Gene3D" id="3.40.50.150">
    <property type="entry name" value="Vaccinia Virus protein VP39"/>
    <property type="match status" value="1"/>
</dbReference>
<dbReference type="InterPro" id="IPR035246">
    <property type="entry name" value="Spermidine_synt_N"/>
</dbReference>
<sequence length="293" mass="33148">MHQTAGETNGWFTEVGVLNSKEVTISMKINQVIEQRKSEFQNILVFQNDVFGRCLVLDNAVQCTELDEHSYQEMGAFIPLNIHPNPKRVLIIGGGDGGIAREVCKHPCVEEIVQCEIDKEVVEVSKKHLPFMAKGFDSPKVNLLFDDGYKYVLEHKNEFDVIITDSSDPIGPAVTLFQTEYYQALFECLRPGGIICCQGESYWFDLKFIKSLYKKVKSIFPSVAYASTAVASYPSGQIGFLIGCKGTNVNFEEPLHKFTEKQCEDMDLKYYSAKMHQAAFTLPRFVEKELNQP</sequence>
<dbReference type="Proteomes" id="UP001142055">
    <property type="component" value="Chromosome 2"/>
</dbReference>
<dbReference type="HAMAP" id="MF_00198">
    <property type="entry name" value="Spermidine_synth"/>
    <property type="match status" value="1"/>
</dbReference>
<dbReference type="InterPro" id="IPR001045">
    <property type="entry name" value="Spermi_synthase"/>
</dbReference>
<accession>A0A9Q0M5K4</accession>
<dbReference type="PANTHER" id="PTHR11558:SF11">
    <property type="entry name" value="SPERMIDINE SYNTHASE"/>
    <property type="match status" value="1"/>
</dbReference>
<dbReference type="FunFam" id="3.40.50.150:FF:000013">
    <property type="entry name" value="Spermidine synthase"/>
    <property type="match status" value="1"/>
</dbReference>
<dbReference type="InterPro" id="IPR030373">
    <property type="entry name" value="PABS_CS"/>
</dbReference>
<feature type="domain" description="PABS" evidence="5">
    <location>
        <begin position="9"/>
        <end position="245"/>
    </location>
</feature>
<dbReference type="PROSITE" id="PS01330">
    <property type="entry name" value="PABS_1"/>
    <property type="match status" value="1"/>
</dbReference>
<keyword evidence="2 3" id="KW-0808">Transferase</keyword>
<proteinExistence type="inferred from homology"/>
<dbReference type="InterPro" id="IPR037163">
    <property type="entry name" value="Spermidine_synt_N_sf"/>
</dbReference>
<feature type="active site" description="Proton acceptor" evidence="3">
    <location>
        <position position="165"/>
    </location>
</feature>
<comment type="caution">
    <text evidence="6">The sequence shown here is derived from an EMBL/GenBank/DDBJ whole genome shotgun (WGS) entry which is preliminary data.</text>
</comment>
<dbReference type="PANTHER" id="PTHR11558">
    <property type="entry name" value="SPERMIDINE/SPERMINE SYNTHASE"/>
    <property type="match status" value="1"/>
</dbReference>
<dbReference type="GO" id="GO:0008295">
    <property type="term" value="P:spermidine biosynthetic process"/>
    <property type="evidence" value="ECO:0007669"/>
    <property type="project" value="TreeGrafter"/>
</dbReference>
<dbReference type="GO" id="GO:0005829">
    <property type="term" value="C:cytosol"/>
    <property type="evidence" value="ECO:0007669"/>
    <property type="project" value="TreeGrafter"/>
</dbReference>
<evidence type="ECO:0000313" key="6">
    <source>
        <dbReference type="EMBL" id="KAJ6219394.1"/>
    </source>
</evidence>
<dbReference type="InterPro" id="IPR030374">
    <property type="entry name" value="PABS"/>
</dbReference>
<evidence type="ECO:0000256" key="3">
    <source>
        <dbReference type="PROSITE-ProRule" id="PRU00354"/>
    </source>
</evidence>